<comment type="caution">
    <text evidence="1">The sequence shown here is derived from an EMBL/GenBank/DDBJ whole genome shotgun (WGS) entry which is preliminary data.</text>
</comment>
<keyword evidence="2" id="KW-1185">Reference proteome</keyword>
<name>A0A565BC18_9BRAS</name>
<dbReference type="OrthoDB" id="1914839at2759"/>
<protein>
    <submittedName>
        <fullName evidence="1">Uncharacterized protein</fullName>
    </submittedName>
</protein>
<dbReference type="AlphaFoldDB" id="A0A565BC18"/>
<reference evidence="1" key="1">
    <citation type="submission" date="2019-07" db="EMBL/GenBank/DDBJ databases">
        <authorList>
            <person name="Dittberner H."/>
        </authorList>
    </citation>
    <scope>NUCLEOTIDE SEQUENCE [LARGE SCALE GENOMIC DNA]</scope>
</reference>
<gene>
    <name evidence="1" type="ORF">ANE_LOCUS8811</name>
</gene>
<dbReference type="EMBL" id="CABITT030000003">
    <property type="protein sequence ID" value="VVA98366.1"/>
    <property type="molecule type" value="Genomic_DNA"/>
</dbReference>
<organism evidence="1 2">
    <name type="scientific">Arabis nemorensis</name>
    <dbReference type="NCBI Taxonomy" id="586526"/>
    <lineage>
        <taxon>Eukaryota</taxon>
        <taxon>Viridiplantae</taxon>
        <taxon>Streptophyta</taxon>
        <taxon>Embryophyta</taxon>
        <taxon>Tracheophyta</taxon>
        <taxon>Spermatophyta</taxon>
        <taxon>Magnoliopsida</taxon>
        <taxon>eudicotyledons</taxon>
        <taxon>Gunneridae</taxon>
        <taxon>Pentapetalae</taxon>
        <taxon>rosids</taxon>
        <taxon>malvids</taxon>
        <taxon>Brassicales</taxon>
        <taxon>Brassicaceae</taxon>
        <taxon>Arabideae</taxon>
        <taxon>Arabis</taxon>
    </lineage>
</organism>
<proteinExistence type="predicted"/>
<evidence type="ECO:0000313" key="1">
    <source>
        <dbReference type="EMBL" id="VVA98366.1"/>
    </source>
</evidence>
<evidence type="ECO:0000313" key="2">
    <source>
        <dbReference type="Proteomes" id="UP000489600"/>
    </source>
</evidence>
<dbReference type="Proteomes" id="UP000489600">
    <property type="component" value="Unassembled WGS sequence"/>
</dbReference>
<sequence>MLTNSRDCRVFGYSDDNLNRHFIRRVSNPNWRMKKRRGMATSRRCALLDSRQNWDSHLLFASSSPSNYPEGWSHSRIVRSKMLLSSLDPNPIESHKRLIISKNVVMLTGRAADCLRIALRDYNLKFTMILSDPNLASFPALSEFKELQEEARLSGEDIGDSFRALSHAAAAGISTFFTVPRLIEEMLQLTLELSH</sequence>
<accession>A0A565BC18</accession>